<dbReference type="AlphaFoldDB" id="A0A914DAM7"/>
<reference evidence="4" key="1">
    <citation type="submission" date="2022-11" db="UniProtKB">
        <authorList>
            <consortium name="WormBaseParasite"/>
        </authorList>
    </citation>
    <scope>IDENTIFICATION</scope>
</reference>
<name>A0A914DAM7_9BILA</name>
<keyword evidence="3" id="KW-1185">Reference proteome</keyword>
<dbReference type="Proteomes" id="UP000887540">
    <property type="component" value="Unplaced"/>
</dbReference>
<feature type="compositionally biased region" description="Polar residues" evidence="1">
    <location>
        <begin position="1"/>
        <end position="15"/>
    </location>
</feature>
<evidence type="ECO:0000313" key="4">
    <source>
        <dbReference type="WBParaSite" id="ACRNAN_scaffold2205.g10115.t1"/>
    </source>
</evidence>
<evidence type="ECO:0000259" key="2">
    <source>
        <dbReference type="Pfam" id="PF24628"/>
    </source>
</evidence>
<evidence type="ECO:0000256" key="1">
    <source>
        <dbReference type="SAM" id="MobiDB-lite"/>
    </source>
</evidence>
<dbReference type="WBParaSite" id="ACRNAN_scaffold2205.g10115.t1">
    <property type="protein sequence ID" value="ACRNAN_scaffold2205.g10115.t1"/>
    <property type="gene ID" value="ACRNAN_scaffold2205.g10115"/>
</dbReference>
<protein>
    <recommendedName>
        <fullName evidence="2">DUF7627 domain-containing protein</fullName>
    </recommendedName>
</protein>
<sequence length="318" mass="35787">MAEIASSSTQSVTSDKINRRQRNAGPDSGRNRRMMANIQASLGGKVTQPTVKRNIPNKPVDSTFKSVEEMLAKLKLANDDVDISVSDIRPYLIDNAGEFSQEDFENIAESFCNSALIFMNIHFIVELCIILIKHKNFQSAMSEKLDELISNYILNRESNLDAIPAFMANLLTAKWPRPYNRAIVESNNILVSIISAIMGWIMVINENLLKIEDNTSEKEDLSKNKDNIDPIEQLEMISRCGKALCELCNTGQRGLWMSFPTLLDDIFEAIKSLIISELHISKSLRQSLLQVYVSIFKWTASNTKSMVSVSSQTLTKPF</sequence>
<accession>A0A914DAM7</accession>
<feature type="region of interest" description="Disordered" evidence="1">
    <location>
        <begin position="1"/>
        <end position="32"/>
    </location>
</feature>
<proteinExistence type="predicted"/>
<organism evidence="3 4">
    <name type="scientific">Acrobeloides nanus</name>
    <dbReference type="NCBI Taxonomy" id="290746"/>
    <lineage>
        <taxon>Eukaryota</taxon>
        <taxon>Metazoa</taxon>
        <taxon>Ecdysozoa</taxon>
        <taxon>Nematoda</taxon>
        <taxon>Chromadorea</taxon>
        <taxon>Rhabditida</taxon>
        <taxon>Tylenchina</taxon>
        <taxon>Cephalobomorpha</taxon>
        <taxon>Cephaloboidea</taxon>
        <taxon>Cephalobidae</taxon>
        <taxon>Acrobeloides</taxon>
    </lineage>
</organism>
<dbReference type="InterPro" id="IPR056044">
    <property type="entry name" value="DUF7627"/>
</dbReference>
<evidence type="ECO:0000313" key="3">
    <source>
        <dbReference type="Proteomes" id="UP000887540"/>
    </source>
</evidence>
<dbReference type="Pfam" id="PF24628">
    <property type="entry name" value="DUF7627"/>
    <property type="match status" value="1"/>
</dbReference>
<feature type="domain" description="DUF7627" evidence="2">
    <location>
        <begin position="70"/>
        <end position="306"/>
    </location>
</feature>